<dbReference type="Pfam" id="PF05193">
    <property type="entry name" value="Peptidase_M16_C"/>
    <property type="match status" value="1"/>
</dbReference>
<keyword evidence="5" id="KW-1185">Reference proteome</keyword>
<evidence type="ECO:0000256" key="1">
    <source>
        <dbReference type="SAM" id="MobiDB-lite"/>
    </source>
</evidence>
<sequence length="474" mass="48307">MTESAANTAGAAGAAGAAGTGPALQPRPVPGPVPAWAFPAGTEGRVPDGPATLHCDLPGRRLAAVRLVLQAGAGREEEGSEGVATLTARALLEGTEPGGGTALAAAFERLGASLFASADLTALRIALDVPVTRLAPALELLSSVVRGPALADADVKRLARERLEEIAQEDADPGSRAMRELRAVMFPAEARASRPTGGTPATVEAIEGAHVRAFYGAVAPAEATAVVAGDLSGVDADAALTAALEGWQPSGGPLPAADTIMPTAGPRIVIVDRPGSVQTYLSIGHPVPSRSHADWPLLTVAGHVLGGGLTSRLNAVLREEKGYTYGVRAGLLRLRYCGLFIAQGAVHTEVTADAVKDALTELRGIVSRGVSKEECGASVRALADRAPAEYETSRAVAAELADACAGGLGAGYPRRYLDAVRAATPDEVTRAYAEHVAPEALTIIAVGDAAQIRGPLEDLGYAPVTVTAKERAEG</sequence>
<dbReference type="PANTHER" id="PTHR11851:SF224">
    <property type="entry name" value="PROCESSING PROTEASE"/>
    <property type="match status" value="1"/>
</dbReference>
<dbReference type="InterPro" id="IPR050361">
    <property type="entry name" value="MPP/UQCRC_Complex"/>
</dbReference>
<organism evidence="4 5">
    <name type="scientific">Actinomadura keratinilytica</name>
    <dbReference type="NCBI Taxonomy" id="547461"/>
    <lineage>
        <taxon>Bacteria</taxon>
        <taxon>Bacillati</taxon>
        <taxon>Actinomycetota</taxon>
        <taxon>Actinomycetes</taxon>
        <taxon>Streptosporangiales</taxon>
        <taxon>Thermomonosporaceae</taxon>
        <taxon>Actinomadura</taxon>
    </lineage>
</organism>
<dbReference type="EMBL" id="BAABDO010000108">
    <property type="protein sequence ID" value="GAA4153033.1"/>
    <property type="molecule type" value="Genomic_DNA"/>
</dbReference>
<evidence type="ECO:0000259" key="2">
    <source>
        <dbReference type="Pfam" id="PF00675"/>
    </source>
</evidence>
<dbReference type="InterPro" id="IPR007863">
    <property type="entry name" value="Peptidase_M16_C"/>
</dbReference>
<name>A0ABP7ZC26_9ACTN</name>
<feature type="domain" description="Peptidase M16 N-terminal" evidence="2">
    <location>
        <begin position="60"/>
        <end position="182"/>
    </location>
</feature>
<evidence type="ECO:0000313" key="5">
    <source>
        <dbReference type="Proteomes" id="UP001500266"/>
    </source>
</evidence>
<feature type="compositionally biased region" description="Low complexity" evidence="1">
    <location>
        <begin position="1"/>
        <end position="23"/>
    </location>
</feature>
<comment type="caution">
    <text evidence="4">The sequence shown here is derived from an EMBL/GenBank/DDBJ whole genome shotgun (WGS) entry which is preliminary data.</text>
</comment>
<dbReference type="Gene3D" id="3.30.830.10">
    <property type="entry name" value="Metalloenzyme, LuxS/M16 peptidase-like"/>
    <property type="match status" value="2"/>
</dbReference>
<feature type="domain" description="Peptidase M16 C-terminal" evidence="3">
    <location>
        <begin position="211"/>
        <end position="380"/>
    </location>
</feature>
<dbReference type="RefSeq" id="WP_345024226.1">
    <property type="nucleotide sequence ID" value="NZ_BAABDO010000108.1"/>
</dbReference>
<dbReference type="Proteomes" id="UP001500266">
    <property type="component" value="Unassembled WGS sequence"/>
</dbReference>
<dbReference type="InterPro" id="IPR011765">
    <property type="entry name" value="Pept_M16_N"/>
</dbReference>
<dbReference type="Pfam" id="PF00675">
    <property type="entry name" value="Peptidase_M16"/>
    <property type="match status" value="1"/>
</dbReference>
<dbReference type="InterPro" id="IPR011249">
    <property type="entry name" value="Metalloenz_LuxS/M16"/>
</dbReference>
<accession>A0ABP7ZC26</accession>
<gene>
    <name evidence="4" type="ORF">GCM10022416_51820</name>
</gene>
<evidence type="ECO:0000259" key="3">
    <source>
        <dbReference type="Pfam" id="PF05193"/>
    </source>
</evidence>
<evidence type="ECO:0000313" key="4">
    <source>
        <dbReference type="EMBL" id="GAA4153033.1"/>
    </source>
</evidence>
<feature type="region of interest" description="Disordered" evidence="1">
    <location>
        <begin position="1"/>
        <end position="32"/>
    </location>
</feature>
<reference evidence="5" key="1">
    <citation type="journal article" date="2019" name="Int. J. Syst. Evol. Microbiol.">
        <title>The Global Catalogue of Microorganisms (GCM) 10K type strain sequencing project: providing services to taxonomists for standard genome sequencing and annotation.</title>
        <authorList>
            <consortium name="The Broad Institute Genomics Platform"/>
            <consortium name="The Broad Institute Genome Sequencing Center for Infectious Disease"/>
            <person name="Wu L."/>
            <person name="Ma J."/>
        </authorList>
    </citation>
    <scope>NUCLEOTIDE SEQUENCE [LARGE SCALE GENOMIC DNA]</scope>
    <source>
        <strain evidence="5">JCM 17316</strain>
    </source>
</reference>
<dbReference type="PANTHER" id="PTHR11851">
    <property type="entry name" value="METALLOPROTEASE"/>
    <property type="match status" value="1"/>
</dbReference>
<proteinExistence type="predicted"/>
<dbReference type="SUPFAM" id="SSF63411">
    <property type="entry name" value="LuxS/MPP-like metallohydrolase"/>
    <property type="match status" value="2"/>
</dbReference>
<protein>
    <submittedName>
        <fullName evidence="4">Pitrilysin family protein</fullName>
    </submittedName>
</protein>